<sequence>MLLHTPARGRPARRPAIVPTYHRRWRAASAVVSALVTVSAQEKSTAIWRAVWSASREPGSRGSLPNDGDGGDYAAEGRRVVPRHVGGDGTLTADECEAWKAHSCAAGEGLKDLREERKR</sequence>
<dbReference type="EMBL" id="JAQQWI010000007">
    <property type="protein sequence ID" value="KAK8026912.1"/>
    <property type="molecule type" value="Genomic_DNA"/>
</dbReference>
<organism evidence="2 3">
    <name type="scientific">Apiospora marii</name>
    <dbReference type="NCBI Taxonomy" id="335849"/>
    <lineage>
        <taxon>Eukaryota</taxon>
        <taxon>Fungi</taxon>
        <taxon>Dikarya</taxon>
        <taxon>Ascomycota</taxon>
        <taxon>Pezizomycotina</taxon>
        <taxon>Sordariomycetes</taxon>
        <taxon>Xylariomycetidae</taxon>
        <taxon>Amphisphaeriales</taxon>
        <taxon>Apiosporaceae</taxon>
        <taxon>Apiospora</taxon>
    </lineage>
</organism>
<evidence type="ECO:0000313" key="2">
    <source>
        <dbReference type="EMBL" id="KAK8026912.1"/>
    </source>
</evidence>
<name>A0ABR1S4Y4_9PEZI</name>
<protein>
    <submittedName>
        <fullName evidence="2">Uncharacterized protein</fullName>
    </submittedName>
</protein>
<reference evidence="2 3" key="1">
    <citation type="submission" date="2023-01" db="EMBL/GenBank/DDBJ databases">
        <title>Analysis of 21 Apiospora genomes using comparative genomics revels a genus with tremendous synthesis potential of carbohydrate active enzymes and secondary metabolites.</title>
        <authorList>
            <person name="Sorensen T."/>
        </authorList>
    </citation>
    <scope>NUCLEOTIDE SEQUENCE [LARGE SCALE GENOMIC DNA]</scope>
    <source>
        <strain evidence="2 3">CBS 20057</strain>
    </source>
</reference>
<comment type="caution">
    <text evidence="2">The sequence shown here is derived from an EMBL/GenBank/DDBJ whole genome shotgun (WGS) entry which is preliminary data.</text>
</comment>
<gene>
    <name evidence="2" type="ORF">PG991_003968</name>
</gene>
<keyword evidence="3" id="KW-1185">Reference proteome</keyword>
<evidence type="ECO:0000313" key="3">
    <source>
        <dbReference type="Proteomes" id="UP001396898"/>
    </source>
</evidence>
<proteinExistence type="predicted"/>
<evidence type="ECO:0000256" key="1">
    <source>
        <dbReference type="SAM" id="MobiDB-lite"/>
    </source>
</evidence>
<dbReference type="Proteomes" id="UP001396898">
    <property type="component" value="Unassembled WGS sequence"/>
</dbReference>
<accession>A0ABR1S4Y4</accession>
<feature type="region of interest" description="Disordered" evidence="1">
    <location>
        <begin position="55"/>
        <end position="86"/>
    </location>
</feature>